<dbReference type="GO" id="GO:0005929">
    <property type="term" value="C:cilium"/>
    <property type="evidence" value="ECO:0007669"/>
    <property type="project" value="TreeGrafter"/>
</dbReference>
<dbReference type="Proteomes" id="UP000011518">
    <property type="component" value="Unassembled WGS sequence"/>
</dbReference>
<organism evidence="1 2">
    <name type="scientific">Tupaia chinensis</name>
    <name type="common">Chinese tree shrew</name>
    <name type="synonym">Tupaia belangeri chinensis</name>
    <dbReference type="NCBI Taxonomy" id="246437"/>
    <lineage>
        <taxon>Eukaryota</taxon>
        <taxon>Metazoa</taxon>
        <taxon>Chordata</taxon>
        <taxon>Craniata</taxon>
        <taxon>Vertebrata</taxon>
        <taxon>Euteleostomi</taxon>
        <taxon>Mammalia</taxon>
        <taxon>Eutheria</taxon>
        <taxon>Euarchontoglires</taxon>
        <taxon>Scandentia</taxon>
        <taxon>Tupaiidae</taxon>
        <taxon>Tupaia</taxon>
    </lineage>
</organism>
<gene>
    <name evidence="1" type="ORF">TREES_T100005690</name>
</gene>
<dbReference type="AlphaFoldDB" id="L8YC81"/>
<name>L8YC81_TUPCH</name>
<dbReference type="GO" id="GO:0007288">
    <property type="term" value="P:sperm axoneme assembly"/>
    <property type="evidence" value="ECO:0007669"/>
    <property type="project" value="TreeGrafter"/>
</dbReference>
<proteinExistence type="predicted"/>
<dbReference type="EMBL" id="KB360298">
    <property type="protein sequence ID" value="ELV13867.1"/>
    <property type="molecule type" value="Genomic_DNA"/>
</dbReference>
<evidence type="ECO:0000313" key="1">
    <source>
        <dbReference type="EMBL" id="ELV13867.1"/>
    </source>
</evidence>
<dbReference type="eggNOG" id="ENOG502QQ4Q">
    <property type="taxonomic scope" value="Eukaryota"/>
</dbReference>
<dbReference type="InterPro" id="IPR013783">
    <property type="entry name" value="Ig-like_fold"/>
</dbReference>
<reference evidence="2" key="2">
    <citation type="journal article" date="2013" name="Nat. Commun.">
        <title>Genome of the Chinese tree shrew.</title>
        <authorList>
            <person name="Fan Y."/>
            <person name="Huang Z.Y."/>
            <person name="Cao C.C."/>
            <person name="Chen C.S."/>
            <person name="Chen Y.X."/>
            <person name="Fan D.D."/>
            <person name="He J."/>
            <person name="Hou H.L."/>
            <person name="Hu L."/>
            <person name="Hu X.T."/>
            <person name="Jiang X.T."/>
            <person name="Lai R."/>
            <person name="Lang Y.S."/>
            <person name="Liang B."/>
            <person name="Liao S.G."/>
            <person name="Mu D."/>
            <person name="Ma Y.Y."/>
            <person name="Niu Y.Y."/>
            <person name="Sun X.Q."/>
            <person name="Xia J.Q."/>
            <person name="Xiao J."/>
            <person name="Xiong Z.Q."/>
            <person name="Xu L."/>
            <person name="Yang L."/>
            <person name="Zhang Y."/>
            <person name="Zhao W."/>
            <person name="Zhao X.D."/>
            <person name="Zheng Y.T."/>
            <person name="Zhou J.M."/>
            <person name="Zhu Y.B."/>
            <person name="Zhang G.J."/>
            <person name="Wang J."/>
            <person name="Yao Y.G."/>
        </authorList>
    </citation>
    <scope>NUCLEOTIDE SEQUENCE [LARGE SCALE GENOMIC DNA]</scope>
</reference>
<accession>L8YC81</accession>
<protein>
    <submittedName>
        <fullName evidence="1">Uncharacterized protein</fullName>
    </submittedName>
</protein>
<dbReference type="Gene3D" id="2.60.40.10">
    <property type="entry name" value="Immunoglobulins"/>
    <property type="match status" value="1"/>
</dbReference>
<dbReference type="InParanoid" id="L8YC81"/>
<dbReference type="PANTHER" id="PTHR45912:SF3">
    <property type="entry name" value="CILIA- AND FLAGELLA-ASSOCIATED PROTEIN 47"/>
    <property type="match status" value="1"/>
</dbReference>
<dbReference type="PANTHER" id="PTHR45912">
    <property type="entry name" value="CILIA- AND FLAGELLA-ASSOCIATED PROTEIN 47"/>
    <property type="match status" value="1"/>
</dbReference>
<keyword evidence="2" id="KW-1185">Reference proteome</keyword>
<sequence>MDTERGSLASRDAESPIKEIPLRVTPTEMKFLDALAGKVYRLPITIHNLGRSNLKIRFQEPIKPQMTATVEYHPDKDEDTFDQLLISIGNKTIEIPLLGLIPSCQLELQFESEVDFGILVANSKVYCRDINIINHGRAPGIFYTDYQGQLPIVISPSSGIVESKSSMVIKVDFCADQARTVKEEAM</sequence>
<reference evidence="2" key="1">
    <citation type="submission" date="2012-07" db="EMBL/GenBank/DDBJ databases">
        <title>Genome of the Chinese tree shrew, a rising model animal genetically related to primates.</title>
        <authorList>
            <person name="Zhang G."/>
            <person name="Fan Y."/>
            <person name="Yao Y."/>
            <person name="Huang Z."/>
        </authorList>
    </citation>
    <scope>NUCLEOTIDE SEQUENCE [LARGE SCALE GENOMIC DNA]</scope>
</reference>
<evidence type="ECO:0000313" key="2">
    <source>
        <dbReference type="Proteomes" id="UP000011518"/>
    </source>
</evidence>